<evidence type="ECO:0000256" key="2">
    <source>
        <dbReference type="SAM" id="MobiDB-lite"/>
    </source>
</evidence>
<accession>A0AAW2CIB1</accession>
<evidence type="ECO:0000313" key="3">
    <source>
        <dbReference type="EMBL" id="KAK9997836.1"/>
    </source>
</evidence>
<dbReference type="Proteomes" id="UP001459277">
    <property type="component" value="Unassembled WGS sequence"/>
</dbReference>
<evidence type="ECO:0000256" key="1">
    <source>
        <dbReference type="SAM" id="Coils"/>
    </source>
</evidence>
<feature type="compositionally biased region" description="Basic and acidic residues" evidence="2">
    <location>
        <begin position="414"/>
        <end position="425"/>
    </location>
</feature>
<keyword evidence="4" id="KW-1185">Reference proteome</keyword>
<proteinExistence type="predicted"/>
<reference evidence="3 4" key="1">
    <citation type="submission" date="2024-01" db="EMBL/GenBank/DDBJ databases">
        <title>A telomere-to-telomere, gap-free genome of sweet tea (Lithocarpus litseifolius).</title>
        <authorList>
            <person name="Zhou J."/>
        </authorList>
    </citation>
    <scope>NUCLEOTIDE SEQUENCE [LARGE SCALE GENOMIC DNA]</scope>
    <source>
        <strain evidence="3">Zhou-2022a</strain>
        <tissue evidence="3">Leaf</tissue>
    </source>
</reference>
<keyword evidence="1" id="KW-0175">Coiled coil</keyword>
<feature type="coiled-coil region" evidence="1">
    <location>
        <begin position="289"/>
        <end position="362"/>
    </location>
</feature>
<dbReference type="EMBL" id="JAZDWU010000006">
    <property type="protein sequence ID" value="KAK9997836.1"/>
    <property type="molecule type" value="Genomic_DNA"/>
</dbReference>
<protein>
    <submittedName>
        <fullName evidence="3">Uncharacterized protein</fullName>
    </submittedName>
</protein>
<comment type="caution">
    <text evidence="3">The sequence shown here is derived from an EMBL/GenBank/DDBJ whole genome shotgun (WGS) entry which is preliminary data.</text>
</comment>
<gene>
    <name evidence="3" type="ORF">SO802_017439</name>
</gene>
<evidence type="ECO:0000313" key="4">
    <source>
        <dbReference type="Proteomes" id="UP001459277"/>
    </source>
</evidence>
<name>A0AAW2CIB1_9ROSI</name>
<feature type="region of interest" description="Disordered" evidence="2">
    <location>
        <begin position="396"/>
        <end position="460"/>
    </location>
</feature>
<sequence length="460" mass="50740">MGLNHTHHDINWVYNLYHLTGQRYYLKSRYPEVRLIQCLPDSNKGLNKDFLIVSGDWHDGLPCSTREGKLGGVLGLGLNPSLDKILKAEVFVHTNGQLRVAHIILSYTPISKTFQAPKCVIKAWEPCLHRISLAASSFLISCLIPEGILTTNPILEGIPKLEASSSRPIITEEEEEKKNLEEEEKGEIFEVSDSENDFVVFNQPLSLVEESQIYEASPVPDIMGIQQKLRTGLLDVMESTSGSKAPEKNAQGEGSTVVQAAHRVEEIVISSHRLAKDEEGRRIATVKAFEIAEKKSQDLTAKLAEADHDKKSAEAALNVVERQAEGQKVLLRQAEEQLAASKEQINAIKKKLEETKKAQDQAVHYCSQLWDEALNQVGVEASFALRRAENVYYPPAISASSSTNSKVDPPSEATEPKKDSFDKALRFSGSQVAEQPGVIGKEVEMIKGMAPDATKPPATP</sequence>
<organism evidence="3 4">
    <name type="scientific">Lithocarpus litseifolius</name>
    <dbReference type="NCBI Taxonomy" id="425828"/>
    <lineage>
        <taxon>Eukaryota</taxon>
        <taxon>Viridiplantae</taxon>
        <taxon>Streptophyta</taxon>
        <taxon>Embryophyta</taxon>
        <taxon>Tracheophyta</taxon>
        <taxon>Spermatophyta</taxon>
        <taxon>Magnoliopsida</taxon>
        <taxon>eudicotyledons</taxon>
        <taxon>Gunneridae</taxon>
        <taxon>Pentapetalae</taxon>
        <taxon>rosids</taxon>
        <taxon>fabids</taxon>
        <taxon>Fagales</taxon>
        <taxon>Fagaceae</taxon>
        <taxon>Lithocarpus</taxon>
    </lineage>
</organism>
<dbReference type="AlphaFoldDB" id="A0AAW2CIB1"/>